<dbReference type="EMBL" id="CM017625">
    <property type="protein sequence ID" value="TYH81077.1"/>
    <property type="molecule type" value="Genomic_DNA"/>
</dbReference>
<gene>
    <name evidence="1" type="ORF">ES332_D03G174200v1</name>
</gene>
<name>A0A5D2LNM5_GOSTO</name>
<dbReference type="AlphaFoldDB" id="A0A5D2LNM5"/>
<evidence type="ECO:0000313" key="2">
    <source>
        <dbReference type="Proteomes" id="UP000322667"/>
    </source>
</evidence>
<organism evidence="1 2">
    <name type="scientific">Gossypium tomentosum</name>
    <name type="common">Hawaiian cotton</name>
    <name type="synonym">Gossypium sandvicense</name>
    <dbReference type="NCBI Taxonomy" id="34277"/>
    <lineage>
        <taxon>Eukaryota</taxon>
        <taxon>Viridiplantae</taxon>
        <taxon>Streptophyta</taxon>
        <taxon>Embryophyta</taxon>
        <taxon>Tracheophyta</taxon>
        <taxon>Spermatophyta</taxon>
        <taxon>Magnoliopsida</taxon>
        <taxon>eudicotyledons</taxon>
        <taxon>Gunneridae</taxon>
        <taxon>Pentapetalae</taxon>
        <taxon>rosids</taxon>
        <taxon>malvids</taxon>
        <taxon>Malvales</taxon>
        <taxon>Malvaceae</taxon>
        <taxon>Malvoideae</taxon>
        <taxon>Gossypium</taxon>
    </lineage>
</organism>
<proteinExistence type="predicted"/>
<protein>
    <submittedName>
        <fullName evidence="1">Uncharacterized protein</fullName>
    </submittedName>
</protein>
<keyword evidence="2" id="KW-1185">Reference proteome</keyword>
<accession>A0A5D2LNM5</accession>
<evidence type="ECO:0000313" key="1">
    <source>
        <dbReference type="EMBL" id="TYH81077.1"/>
    </source>
</evidence>
<dbReference type="Proteomes" id="UP000322667">
    <property type="component" value="Chromosome D03"/>
</dbReference>
<reference evidence="1 2" key="1">
    <citation type="submission" date="2019-07" db="EMBL/GenBank/DDBJ databases">
        <title>WGS assembly of Gossypium tomentosum.</title>
        <authorList>
            <person name="Chen Z.J."/>
            <person name="Sreedasyam A."/>
            <person name="Ando A."/>
            <person name="Song Q."/>
            <person name="De L."/>
            <person name="Hulse-Kemp A."/>
            <person name="Ding M."/>
            <person name="Ye W."/>
            <person name="Kirkbride R."/>
            <person name="Jenkins J."/>
            <person name="Plott C."/>
            <person name="Lovell J."/>
            <person name="Lin Y.-M."/>
            <person name="Vaughn R."/>
            <person name="Liu B."/>
            <person name="Li W."/>
            <person name="Simpson S."/>
            <person name="Scheffler B."/>
            <person name="Saski C."/>
            <person name="Grover C."/>
            <person name="Hu G."/>
            <person name="Conover J."/>
            <person name="Carlson J."/>
            <person name="Shu S."/>
            <person name="Boston L."/>
            <person name="Williams M."/>
            <person name="Peterson D."/>
            <person name="Mcgee K."/>
            <person name="Jones D."/>
            <person name="Wendel J."/>
            <person name="Stelly D."/>
            <person name="Grimwood J."/>
            <person name="Schmutz J."/>
        </authorList>
    </citation>
    <scope>NUCLEOTIDE SEQUENCE [LARGE SCALE GENOMIC DNA]</scope>
    <source>
        <strain evidence="1">7179.01</strain>
    </source>
</reference>
<sequence length="60" mass="7148">MTNCIWPDYIVLTIYMPSIRGKIMKNHKPLSRNSDQEMSTYKTIEDSSNMKKKIEIKIKR</sequence>